<dbReference type="OrthoDB" id="127787at2759"/>
<organism evidence="2 3">
    <name type="scientific">Phytophthora megakarya</name>
    <dbReference type="NCBI Taxonomy" id="4795"/>
    <lineage>
        <taxon>Eukaryota</taxon>
        <taxon>Sar</taxon>
        <taxon>Stramenopiles</taxon>
        <taxon>Oomycota</taxon>
        <taxon>Peronosporomycetes</taxon>
        <taxon>Peronosporales</taxon>
        <taxon>Peronosporaceae</taxon>
        <taxon>Phytophthora</taxon>
    </lineage>
</organism>
<reference evidence="3" key="1">
    <citation type="submission" date="2017-03" db="EMBL/GenBank/DDBJ databases">
        <title>Phytopthora megakarya and P. palmivora, two closely related causual agents of cacao black pod achieved similar genome size and gene model numbers by different mechanisms.</title>
        <authorList>
            <person name="Ali S."/>
            <person name="Shao J."/>
            <person name="Larry D.J."/>
            <person name="Kronmiller B."/>
            <person name="Shen D."/>
            <person name="Strem M.D."/>
            <person name="Melnick R.L."/>
            <person name="Guiltinan M.J."/>
            <person name="Tyler B.M."/>
            <person name="Meinhardt L.W."/>
            <person name="Bailey B.A."/>
        </authorList>
    </citation>
    <scope>NUCLEOTIDE SEQUENCE [LARGE SCALE GENOMIC DNA]</scope>
    <source>
        <strain evidence="3">zdho120</strain>
    </source>
</reference>
<name>A0A225VDX4_9STRA</name>
<evidence type="ECO:0000313" key="3">
    <source>
        <dbReference type="Proteomes" id="UP000198211"/>
    </source>
</evidence>
<keyword evidence="3" id="KW-1185">Reference proteome</keyword>
<accession>A0A225VDX4</accession>
<gene>
    <name evidence="2" type="ORF">PHMEG_00024968</name>
</gene>
<evidence type="ECO:0000256" key="1">
    <source>
        <dbReference type="SAM" id="MobiDB-lite"/>
    </source>
</evidence>
<dbReference type="EMBL" id="NBNE01005590">
    <property type="protein sequence ID" value="OWZ03324.1"/>
    <property type="molecule type" value="Genomic_DNA"/>
</dbReference>
<comment type="caution">
    <text evidence="2">The sequence shown here is derived from an EMBL/GenBank/DDBJ whole genome shotgun (WGS) entry which is preliminary data.</text>
</comment>
<dbReference type="AlphaFoldDB" id="A0A225VDX4"/>
<evidence type="ECO:0000313" key="2">
    <source>
        <dbReference type="EMBL" id="OWZ03324.1"/>
    </source>
</evidence>
<dbReference type="Proteomes" id="UP000198211">
    <property type="component" value="Unassembled WGS sequence"/>
</dbReference>
<protein>
    <submittedName>
        <fullName evidence="2">Uncharacterized protein</fullName>
    </submittedName>
</protein>
<sequence>MVGLLCEQYTRKSSRNETIVPYQLQVNEFSACVKIITNWALYETNDIWKEAKKMVINEEIRTNCTGQFRAVNGRPCVHEIAATIESEGRLHILPSHFDKHWWTGRSVNHSQRAVGRILDPDPTRSERPLASRSHNHQRNHGGCGTGRDLVYSERVERNDITLAPTMFPNPDPEMFGTQSSDSTHTNQHEDQNLPEFPGGFHKHYAPARSWGYAGMNPYS</sequence>
<feature type="region of interest" description="Disordered" evidence="1">
    <location>
        <begin position="116"/>
        <end position="150"/>
    </location>
</feature>
<feature type="region of interest" description="Disordered" evidence="1">
    <location>
        <begin position="162"/>
        <end position="200"/>
    </location>
</feature>
<proteinExistence type="predicted"/>
<dbReference type="STRING" id="4795.A0A225VDX4"/>
<feature type="compositionally biased region" description="Polar residues" evidence="1">
    <location>
        <begin position="176"/>
        <end position="185"/>
    </location>
</feature>
<feature type="compositionally biased region" description="Basic and acidic residues" evidence="1">
    <location>
        <begin position="118"/>
        <end position="129"/>
    </location>
</feature>